<evidence type="ECO:0000313" key="16">
    <source>
        <dbReference type="Proteomes" id="UP000078396"/>
    </source>
</evidence>
<evidence type="ECO:0000256" key="11">
    <source>
        <dbReference type="SAM" id="Phobius"/>
    </source>
</evidence>
<dbReference type="InterPro" id="IPR042486">
    <property type="entry name" value="Arabino_trans_C_2"/>
</dbReference>
<feature type="domain" description="Arabinosyltransferas concanavalin like" evidence="14">
    <location>
        <begin position="43"/>
        <end position="183"/>
    </location>
</feature>
<feature type="transmembrane region" description="Helical" evidence="11">
    <location>
        <begin position="488"/>
        <end position="506"/>
    </location>
</feature>
<evidence type="ECO:0000256" key="2">
    <source>
        <dbReference type="ARBA" id="ARBA00004651"/>
    </source>
</evidence>
<dbReference type="GO" id="GO:0052636">
    <property type="term" value="F:arabinosyltransferase activity"/>
    <property type="evidence" value="ECO:0007669"/>
    <property type="project" value="InterPro"/>
</dbReference>
<name>A0A178LQ17_MYCIR</name>
<keyword evidence="8 11" id="KW-1133">Transmembrane helix</keyword>
<feature type="transmembrane region" description="Helical" evidence="11">
    <location>
        <begin position="229"/>
        <end position="247"/>
    </location>
</feature>
<evidence type="ECO:0000256" key="6">
    <source>
        <dbReference type="ARBA" id="ARBA00022679"/>
    </source>
</evidence>
<evidence type="ECO:0000256" key="10">
    <source>
        <dbReference type="ARBA" id="ARBA00023316"/>
    </source>
</evidence>
<feature type="transmembrane region" description="Helical" evidence="11">
    <location>
        <begin position="655"/>
        <end position="674"/>
    </location>
</feature>
<dbReference type="Pfam" id="PF17689">
    <property type="entry name" value="Arabino_trans_N"/>
    <property type="match status" value="1"/>
</dbReference>
<evidence type="ECO:0000256" key="1">
    <source>
        <dbReference type="ARBA" id="ARBA00003001"/>
    </source>
</evidence>
<keyword evidence="9 11" id="KW-0472">Membrane</keyword>
<feature type="domain" description="Arabinofuranosyltransferase central" evidence="12">
    <location>
        <begin position="190"/>
        <end position="630"/>
    </location>
</feature>
<evidence type="ECO:0000313" key="15">
    <source>
        <dbReference type="EMBL" id="OAN32524.1"/>
    </source>
</evidence>
<evidence type="ECO:0000256" key="5">
    <source>
        <dbReference type="ARBA" id="ARBA00022676"/>
    </source>
</evidence>
<dbReference type="Gene3D" id="2.60.120.610">
    <property type="entry name" value="arabinofuranosyltransferase like domain"/>
    <property type="match status" value="1"/>
</dbReference>
<protein>
    <recommendedName>
        <fullName evidence="17">Arabinosyltransferase</fullName>
    </recommendedName>
</protein>
<accession>A0A178LQ17</accession>
<feature type="transmembrane region" description="Helical" evidence="11">
    <location>
        <begin position="542"/>
        <end position="563"/>
    </location>
</feature>
<comment type="caution">
    <text evidence="15">The sequence shown here is derived from an EMBL/GenBank/DDBJ whole genome shotgun (WGS) entry which is preliminary data.</text>
</comment>
<evidence type="ECO:0000256" key="8">
    <source>
        <dbReference type="ARBA" id="ARBA00022989"/>
    </source>
</evidence>
<proteinExistence type="inferred from homology"/>
<dbReference type="GO" id="GO:0005886">
    <property type="term" value="C:plasma membrane"/>
    <property type="evidence" value="ECO:0007669"/>
    <property type="project" value="UniProtKB-SubCell"/>
</dbReference>
<evidence type="ECO:0008006" key="17">
    <source>
        <dbReference type="Google" id="ProtNLM"/>
    </source>
</evidence>
<evidence type="ECO:0000259" key="12">
    <source>
        <dbReference type="Pfam" id="PF04602"/>
    </source>
</evidence>
<comment type="similarity">
    <text evidence="3">Belongs to the emb family.</text>
</comment>
<dbReference type="InterPro" id="IPR027451">
    <property type="entry name" value="EmbABC_dom1"/>
</dbReference>
<reference evidence="15 16" key="1">
    <citation type="submission" date="2016-04" db="EMBL/GenBank/DDBJ databases">
        <title>Draft Genome Sequences of Staphylococcus capitis Strain H36, S. capitis Strain H65, S. cohnii Strain H62, S. hominis Strain H69, Mycobacterium iranicum Strain H39, Plantibacter sp. Strain H53, Pseudomonas oryzihabitans Strain H72, and Microbacterium sp. Strain H83, isolated from residential settings.</title>
        <authorList>
            <person name="Lymperopoulou D."/>
            <person name="Adams R.I."/>
            <person name="Lindow S."/>
            <person name="Coil D.A."/>
            <person name="Jospin G."/>
            <person name="Eisen J.A."/>
        </authorList>
    </citation>
    <scope>NUCLEOTIDE SEQUENCE [LARGE SCALE GENOMIC DNA]</scope>
    <source>
        <strain evidence="15 16">H39</strain>
    </source>
</reference>
<feature type="domain" description="Arabinosyltransferase C-terminal" evidence="13">
    <location>
        <begin position="743"/>
        <end position="963"/>
    </location>
</feature>
<dbReference type="Gene3D" id="2.60.120.940">
    <property type="entry name" value="EmbC, C-terminal domain, subdomain 2"/>
    <property type="match status" value="1"/>
</dbReference>
<evidence type="ECO:0000259" key="14">
    <source>
        <dbReference type="Pfam" id="PF17689"/>
    </source>
</evidence>
<feature type="transmembrane region" description="Helical" evidence="11">
    <location>
        <begin position="20"/>
        <end position="42"/>
    </location>
</feature>
<organism evidence="15 16">
    <name type="scientific">Mycolicibacterium iranicum</name>
    <name type="common">Mycobacterium iranicum</name>
    <dbReference type="NCBI Taxonomy" id="912594"/>
    <lineage>
        <taxon>Bacteria</taxon>
        <taxon>Bacillati</taxon>
        <taxon>Actinomycetota</taxon>
        <taxon>Actinomycetes</taxon>
        <taxon>Mycobacteriales</taxon>
        <taxon>Mycobacteriaceae</taxon>
        <taxon>Mycolicibacterium</taxon>
    </lineage>
</organism>
<dbReference type="Proteomes" id="UP000078396">
    <property type="component" value="Unassembled WGS sequence"/>
</dbReference>
<dbReference type="AlphaFoldDB" id="A0A178LQ17"/>
<evidence type="ECO:0000256" key="7">
    <source>
        <dbReference type="ARBA" id="ARBA00022692"/>
    </source>
</evidence>
<dbReference type="InterPro" id="IPR040920">
    <property type="entry name" value="Arabino_trans_N"/>
</dbReference>
<keyword evidence="5" id="KW-0328">Glycosyltransferase</keyword>
<feature type="transmembrane region" description="Helical" evidence="11">
    <location>
        <begin position="193"/>
        <end position="213"/>
    </location>
</feature>
<feature type="transmembrane region" description="Helical" evidence="11">
    <location>
        <begin position="331"/>
        <end position="352"/>
    </location>
</feature>
<feature type="transmembrane region" description="Helical" evidence="11">
    <location>
        <begin position="386"/>
        <end position="409"/>
    </location>
</feature>
<keyword evidence="7 11" id="KW-0812">Transmembrane</keyword>
<comment type="subcellular location">
    <subcellularLocation>
        <location evidence="2">Cell membrane</location>
        <topology evidence="2">Multi-pass membrane protein</topology>
    </subcellularLocation>
</comment>
<dbReference type="EMBL" id="LWCS01000054">
    <property type="protein sequence ID" value="OAN32524.1"/>
    <property type="molecule type" value="Genomic_DNA"/>
</dbReference>
<keyword evidence="4" id="KW-1003">Cell membrane</keyword>
<feature type="transmembrane region" description="Helical" evidence="11">
    <location>
        <begin position="302"/>
        <end position="319"/>
    </location>
</feature>
<dbReference type="Pfam" id="PF14896">
    <property type="entry name" value="Arabino_trans_C"/>
    <property type="match status" value="1"/>
</dbReference>
<dbReference type="STRING" id="912594.AWC12_09415"/>
<dbReference type="GO" id="GO:0071555">
    <property type="term" value="P:cell wall organization"/>
    <property type="evidence" value="ECO:0007669"/>
    <property type="project" value="UniProtKB-KW"/>
</dbReference>
<evidence type="ECO:0000259" key="13">
    <source>
        <dbReference type="Pfam" id="PF14896"/>
    </source>
</evidence>
<feature type="transmembrane region" description="Helical" evidence="11">
    <location>
        <begin position="518"/>
        <end position="536"/>
    </location>
</feature>
<dbReference type="Pfam" id="PF04602">
    <property type="entry name" value="Arabinose_trans"/>
    <property type="match status" value="1"/>
</dbReference>
<dbReference type="InterPro" id="IPR007680">
    <property type="entry name" value="Arabino_trans_central"/>
</dbReference>
<evidence type="ECO:0000256" key="3">
    <source>
        <dbReference type="ARBA" id="ARBA00008195"/>
    </source>
</evidence>
<gene>
    <name evidence="15" type="ORF">A4X20_08350</name>
</gene>
<dbReference type="GO" id="GO:0071766">
    <property type="term" value="P:Actinobacterium-type cell wall biogenesis"/>
    <property type="evidence" value="ECO:0007669"/>
    <property type="project" value="InterPro"/>
</dbReference>
<evidence type="ECO:0000256" key="4">
    <source>
        <dbReference type="ARBA" id="ARBA00022475"/>
    </source>
</evidence>
<keyword evidence="6" id="KW-0808">Transferase</keyword>
<feature type="transmembrane region" description="Helical" evidence="11">
    <location>
        <begin position="421"/>
        <end position="443"/>
    </location>
</feature>
<feature type="transmembrane region" description="Helical" evidence="11">
    <location>
        <begin position="624"/>
        <end position="643"/>
    </location>
</feature>
<sequence>MGTLADDSMRTLPSRHQTCIALLVGLTGVMTALLLPFAPVIAETTTLTWPAPGRPVASSTALIAPDRPNTLTASIPCTALRAAAAQPIPPTVLATAADGAGLLVTASVAGVRVRLDDHEEQLFLPTEPAKCQVGIQSVAGGMSIIGPDGRTTHLAGAPVPQVYGFHTDLTAAQAAELSVTVTVGGPFATTPTALKGVLIAAQLLAAAAALVLLHRGRGPPARPRLRPRGVWWVDVAVVVTFLGWAVIGPLAVDDGWATTIARNVATTGNPGNYYRWWDAAEVPFALSQQLLAPFTDISIAPLWLRLPGTVAALATWLVVSRGVLGAAVPEVAATVRVRALAAVCLLVAWLPFNLGTRPESYVALGVASVLALALRARHPADLGRMALVAALTVPISPNGVLVAAPMLVFAPRLAAAARAGAAPRLVTATLVSGVGAVVFTVIFADQTWDALVTATDWHTAFGPALPWYEEPSRYEHLLQPDQQGSFAKRLPVLFSAAMLPVVFALTARRRDRDGVGSVAARMAWVVVVALLLLAAGPSKWSYHLGALAGVFAPFLAVTVLLLIRRARTPDRWVAVVGGAGSVLLAGAAALTFSGPNAWWLPALYDLPWATDPIRPAGVPLDSPLLWVAALGAGGLIVVLLGGLRGVGRLSALAPAVLTLVAFGASLTVLVGTFATAPVRRGVGSLAMINVDRLAGTRVCGLADDIELLPDGPVLTSTQAEAQTAGFTRLSGYFPGAPPPDPPGLDTSAFLWGSRAAGAQATGEITTQWFDLPPLTPDAGVTLSVSGRASGANSLILEFGKNEGAHVDALGASTVVDRPAVDEDPAHPLWRSLGVDAAEVPAGANRVRVRAIDGRTDEAGWLAFTGPRLRHVVPLDDFLADNGPVLISWPQSFLFPCIRDIPVVSGGVAETPRAVIESPRPWLTDDRDAEIGGTFAGLAEFEPLNEIPSRLVGHPELDWGSVRIPGDTASPDAYARSTTRIQVWGVGALRGIRPGV</sequence>
<evidence type="ECO:0000256" key="9">
    <source>
        <dbReference type="ARBA" id="ARBA00023136"/>
    </source>
</evidence>
<feature type="transmembrane region" description="Helical" evidence="11">
    <location>
        <begin position="572"/>
        <end position="592"/>
    </location>
</feature>
<keyword evidence="10" id="KW-0961">Cell wall biogenesis/degradation</keyword>
<comment type="function">
    <text evidence="1">Arabinosyl transferase responsible for the polymerization of arabinose into the arabinan of arabinogalactan.</text>
</comment>
<dbReference type="InterPro" id="IPR032731">
    <property type="entry name" value="Arabino_trans_C"/>
</dbReference>